<reference evidence="2 3" key="1">
    <citation type="submission" date="2013-01" db="EMBL/GenBank/DDBJ databases">
        <authorList>
            <person name="Bench S."/>
        </authorList>
    </citation>
    <scope>NUCLEOTIDE SEQUENCE [LARGE SCALE GENOMIC DNA]</scope>
    <source>
        <strain evidence="2 3">WH 0402</strain>
    </source>
</reference>
<evidence type="ECO:0000313" key="3">
    <source>
        <dbReference type="Proteomes" id="UP000018130"/>
    </source>
</evidence>
<name>T2JZK5_CROWT</name>
<gene>
    <name evidence="2" type="ORF">CWATWH0402_3732</name>
</gene>
<accession>T2JZK5</accession>
<dbReference type="AlphaFoldDB" id="T2JZK5"/>
<protein>
    <submittedName>
        <fullName evidence="2">Uncharacterized protein</fullName>
    </submittedName>
</protein>
<dbReference type="RefSeq" id="WP_048327593.1">
    <property type="nucleotide sequence ID" value="NZ_CAQN01001278.1"/>
</dbReference>
<proteinExistence type="predicted"/>
<evidence type="ECO:0000256" key="1">
    <source>
        <dbReference type="SAM" id="MobiDB-lite"/>
    </source>
</evidence>
<dbReference type="Proteomes" id="UP000018130">
    <property type="component" value="Unassembled WGS sequence"/>
</dbReference>
<feature type="region of interest" description="Disordered" evidence="1">
    <location>
        <begin position="1"/>
        <end position="20"/>
    </location>
</feature>
<feature type="compositionally biased region" description="Low complexity" evidence="1">
    <location>
        <begin position="9"/>
        <end position="20"/>
    </location>
</feature>
<evidence type="ECO:0000313" key="2">
    <source>
        <dbReference type="EMBL" id="CCQ70720.1"/>
    </source>
</evidence>
<dbReference type="EMBL" id="CAQN01001278">
    <property type="protein sequence ID" value="CCQ70720.1"/>
    <property type="molecule type" value="Genomic_DNA"/>
</dbReference>
<organism evidence="2 3">
    <name type="scientific">Crocosphaera watsonii WH 0402</name>
    <dbReference type="NCBI Taxonomy" id="1284629"/>
    <lineage>
        <taxon>Bacteria</taxon>
        <taxon>Bacillati</taxon>
        <taxon>Cyanobacteriota</taxon>
        <taxon>Cyanophyceae</taxon>
        <taxon>Oscillatoriophycideae</taxon>
        <taxon>Chroococcales</taxon>
        <taxon>Aphanothecaceae</taxon>
        <taxon>Crocosphaera</taxon>
    </lineage>
</organism>
<sequence length="108" mass="12204">MIAPEKVELPPQLQSSQPTLQQVKQINVLQELPGLTKSMPKPNEPTPKNEIEEINVWLSDPILRKEVPQATLAKFECIENEWGEPIEAIAYKDADEIQALEGMSITER</sequence>
<reference evidence="2 3" key="2">
    <citation type="submission" date="2013-09" db="EMBL/GenBank/DDBJ databases">
        <title>Whole genome comparison of six Crocosphaera watsonii strains with differing phenotypes.</title>
        <authorList>
            <person name="Bench S.R."/>
            <person name="Heller P."/>
            <person name="Frank I."/>
            <person name="Arciniega M."/>
            <person name="Shilova I.N."/>
            <person name="Zehr J.P."/>
        </authorList>
    </citation>
    <scope>NUCLEOTIDE SEQUENCE [LARGE SCALE GENOMIC DNA]</scope>
    <source>
        <strain evidence="2 3">WH 0402</strain>
    </source>
</reference>
<comment type="caution">
    <text evidence="2">The sequence shown here is derived from an EMBL/GenBank/DDBJ whole genome shotgun (WGS) entry which is preliminary data.</text>
</comment>